<sequence length="370" mass="41381">MNEHDKQPTTPDAKPMHLTQSSPPTLPVAVENSAVPANHRSFWAGLRHLFDTRLLVVAVSTFIVICILVTTTWLKPLIGTHSTEASWGELEPFRVYQSEQIGNQSLTSAIEHDYIQKINKSAEQNGYRLTINAVTADENRLILLYTAHTDRDSTIPGLSSVKLRNVATGKLLSNSPARLNGSPDDQNPKQYYGTATVRLNQKQPFPREIAAQFQIMSSNDRTASGVAAANASQVHYSPTLLLHISLAPHFQRQQTEIIYPNRTITWSAHTITLSRVEISPLEMRVRFTADEKVSGDLAKQLWLIPQGIISEKGEESVTLRPIGSRLISENPYTFEHVFYSNLLDNPDSLQLVVKPRDAAAYEDVRIIRIK</sequence>
<name>A0ABU1IXM7_9BACL</name>
<organism evidence="4 5">
    <name type="scientific">Paenibacillus hunanensis</name>
    <dbReference type="NCBI Taxonomy" id="539262"/>
    <lineage>
        <taxon>Bacteria</taxon>
        <taxon>Bacillati</taxon>
        <taxon>Bacillota</taxon>
        <taxon>Bacilli</taxon>
        <taxon>Bacillales</taxon>
        <taxon>Paenibacillaceae</taxon>
        <taxon>Paenibacillus</taxon>
    </lineage>
</organism>
<feature type="domain" description="DUF4179" evidence="3">
    <location>
        <begin position="102"/>
        <end position="147"/>
    </location>
</feature>
<dbReference type="RefSeq" id="WP_188775546.1">
    <property type="nucleotide sequence ID" value="NZ_BMMB01000004.1"/>
</dbReference>
<dbReference type="Gene3D" id="2.60.40.1630">
    <property type="entry name" value="bacillus anthracis domain"/>
    <property type="match status" value="1"/>
</dbReference>
<keyword evidence="2" id="KW-1133">Transmembrane helix</keyword>
<evidence type="ECO:0000313" key="5">
    <source>
        <dbReference type="Proteomes" id="UP001185028"/>
    </source>
</evidence>
<dbReference type="EMBL" id="JAVDQH010000003">
    <property type="protein sequence ID" value="MDR6242978.1"/>
    <property type="molecule type" value="Genomic_DNA"/>
</dbReference>
<protein>
    <recommendedName>
        <fullName evidence="3">DUF4179 domain-containing protein</fullName>
    </recommendedName>
</protein>
<evidence type="ECO:0000313" key="4">
    <source>
        <dbReference type="EMBL" id="MDR6242978.1"/>
    </source>
</evidence>
<keyword evidence="2" id="KW-0472">Membrane</keyword>
<feature type="transmembrane region" description="Helical" evidence="2">
    <location>
        <begin position="54"/>
        <end position="74"/>
    </location>
</feature>
<dbReference type="Pfam" id="PF13786">
    <property type="entry name" value="DUF4179"/>
    <property type="match status" value="1"/>
</dbReference>
<keyword evidence="2" id="KW-0812">Transmembrane</keyword>
<evidence type="ECO:0000256" key="2">
    <source>
        <dbReference type="SAM" id="Phobius"/>
    </source>
</evidence>
<feature type="region of interest" description="Disordered" evidence="1">
    <location>
        <begin position="1"/>
        <end position="25"/>
    </location>
</feature>
<gene>
    <name evidence="4" type="ORF">JOC58_000863</name>
</gene>
<proteinExistence type="predicted"/>
<evidence type="ECO:0000259" key="3">
    <source>
        <dbReference type="Pfam" id="PF13786"/>
    </source>
</evidence>
<comment type="caution">
    <text evidence="4">The sequence shown here is derived from an EMBL/GenBank/DDBJ whole genome shotgun (WGS) entry which is preliminary data.</text>
</comment>
<dbReference type="InterPro" id="IPR025436">
    <property type="entry name" value="DUF4179"/>
</dbReference>
<reference evidence="4 5" key="1">
    <citation type="submission" date="2023-07" db="EMBL/GenBank/DDBJ databases">
        <title>Genomic Encyclopedia of Type Strains, Phase IV (KMG-IV): sequencing the most valuable type-strain genomes for metagenomic binning, comparative biology and taxonomic classification.</title>
        <authorList>
            <person name="Goeker M."/>
        </authorList>
    </citation>
    <scope>NUCLEOTIDE SEQUENCE [LARGE SCALE GENOMIC DNA]</scope>
    <source>
        <strain evidence="4 5">DSM 22170</strain>
    </source>
</reference>
<accession>A0ABU1IXM7</accession>
<evidence type="ECO:0000256" key="1">
    <source>
        <dbReference type="SAM" id="MobiDB-lite"/>
    </source>
</evidence>
<keyword evidence="5" id="KW-1185">Reference proteome</keyword>
<dbReference type="Proteomes" id="UP001185028">
    <property type="component" value="Unassembled WGS sequence"/>
</dbReference>